<protein>
    <submittedName>
        <fullName evidence="1">Uncharacterized protein</fullName>
    </submittedName>
</protein>
<comment type="caution">
    <text evidence="1">The sequence shown here is derived from an EMBL/GenBank/DDBJ whole genome shotgun (WGS) entry which is preliminary data.</text>
</comment>
<organism evidence="1 2">
    <name type="scientific">Rotaria socialis</name>
    <dbReference type="NCBI Taxonomy" id="392032"/>
    <lineage>
        <taxon>Eukaryota</taxon>
        <taxon>Metazoa</taxon>
        <taxon>Spiralia</taxon>
        <taxon>Gnathifera</taxon>
        <taxon>Rotifera</taxon>
        <taxon>Eurotatoria</taxon>
        <taxon>Bdelloidea</taxon>
        <taxon>Philodinida</taxon>
        <taxon>Philodinidae</taxon>
        <taxon>Rotaria</taxon>
    </lineage>
</organism>
<feature type="non-terminal residue" evidence="1">
    <location>
        <position position="1"/>
    </location>
</feature>
<evidence type="ECO:0000313" key="1">
    <source>
        <dbReference type="EMBL" id="CAF5136306.1"/>
    </source>
</evidence>
<evidence type="ECO:0000313" key="2">
    <source>
        <dbReference type="Proteomes" id="UP000663848"/>
    </source>
</evidence>
<dbReference type="Proteomes" id="UP000663848">
    <property type="component" value="Unassembled WGS sequence"/>
</dbReference>
<accession>A0A822G4I0</accession>
<sequence length="57" mass="6380">MIENNVTNDISDNVSCEPQKDLLRHFESGDVVIVRLDSQCLPAIVFNITGLVMKFNS</sequence>
<reference evidence="1" key="1">
    <citation type="submission" date="2021-02" db="EMBL/GenBank/DDBJ databases">
        <authorList>
            <person name="Nowell W R."/>
        </authorList>
    </citation>
    <scope>NUCLEOTIDE SEQUENCE</scope>
</reference>
<dbReference type="EMBL" id="CAJOBR010088222">
    <property type="protein sequence ID" value="CAF5136306.1"/>
    <property type="molecule type" value="Genomic_DNA"/>
</dbReference>
<name>A0A822G4I0_9BILA</name>
<gene>
    <name evidence="1" type="ORF">QYT958_LOCUS47295</name>
</gene>
<dbReference type="AlphaFoldDB" id="A0A822G4I0"/>
<proteinExistence type="predicted"/>